<evidence type="ECO:0000256" key="1">
    <source>
        <dbReference type="ARBA" id="ARBA00009834"/>
    </source>
</evidence>
<dbReference type="FunFam" id="1.10.10.10:FF:000085">
    <property type="entry name" value="Vacuolar-sorting protein SNF8"/>
    <property type="match status" value="1"/>
</dbReference>
<dbReference type="Pfam" id="PF04157">
    <property type="entry name" value="EAP30"/>
    <property type="match status" value="1"/>
</dbReference>
<dbReference type="InterPro" id="IPR036390">
    <property type="entry name" value="WH_DNA-bd_sf"/>
</dbReference>
<evidence type="ECO:0000313" key="3">
    <source>
        <dbReference type="Proteomes" id="UP000324800"/>
    </source>
</evidence>
<reference evidence="2 3" key="1">
    <citation type="submission" date="2019-03" db="EMBL/GenBank/DDBJ databases">
        <title>Single cell metagenomics reveals metabolic interactions within the superorganism composed of flagellate Streblomastix strix and complex community of Bacteroidetes bacteria on its surface.</title>
        <authorList>
            <person name="Treitli S.C."/>
            <person name="Kolisko M."/>
            <person name="Husnik F."/>
            <person name="Keeling P."/>
            <person name="Hampl V."/>
        </authorList>
    </citation>
    <scope>NUCLEOTIDE SEQUENCE [LARGE SCALE GENOMIC DNA]</scope>
    <source>
        <strain evidence="2">ST1C</strain>
    </source>
</reference>
<protein>
    <submittedName>
        <fullName evidence="2">Putative Vacuolar protein sorting-associated protein 22</fullName>
    </submittedName>
</protein>
<name>A0A5J4TY34_9EUKA</name>
<dbReference type="PANTHER" id="PTHR12806">
    <property type="entry name" value="EAP30 SUBUNIT OF ELL COMPLEX"/>
    <property type="match status" value="1"/>
</dbReference>
<gene>
    <name evidence="2" type="ORF">EZS28_042159</name>
</gene>
<dbReference type="InterPro" id="IPR040608">
    <property type="entry name" value="Snf8/Vps36"/>
</dbReference>
<dbReference type="AlphaFoldDB" id="A0A5J4TY34"/>
<proteinExistence type="inferred from homology"/>
<comment type="caution">
    <text evidence="2">The sequence shown here is derived from an EMBL/GenBank/DDBJ whole genome shotgun (WGS) entry which is preliminary data.</text>
</comment>
<dbReference type="Proteomes" id="UP000324800">
    <property type="component" value="Unassembled WGS sequence"/>
</dbReference>
<dbReference type="Gene3D" id="1.10.10.10">
    <property type="entry name" value="Winged helix-like DNA-binding domain superfamily/Winged helix DNA-binding domain"/>
    <property type="match status" value="2"/>
</dbReference>
<dbReference type="Gene3D" id="6.10.140.180">
    <property type="match status" value="1"/>
</dbReference>
<dbReference type="OrthoDB" id="283883at2759"/>
<accession>A0A5J4TY34</accession>
<dbReference type="InterPro" id="IPR016689">
    <property type="entry name" value="ESCRT-2_cplx_Snf8"/>
</dbReference>
<dbReference type="InterPro" id="IPR036388">
    <property type="entry name" value="WH-like_DNA-bd_sf"/>
</dbReference>
<dbReference type="GO" id="GO:0043328">
    <property type="term" value="P:protein transport to vacuole involved in ubiquitin-dependent protein catabolic process via the multivesicular body sorting pathway"/>
    <property type="evidence" value="ECO:0007669"/>
    <property type="project" value="TreeGrafter"/>
</dbReference>
<evidence type="ECO:0000313" key="2">
    <source>
        <dbReference type="EMBL" id="KAA6362315.1"/>
    </source>
</evidence>
<comment type="similarity">
    <text evidence="1">Belongs to the SNF8 family.</text>
</comment>
<dbReference type="PANTHER" id="PTHR12806:SF0">
    <property type="entry name" value="VACUOLAR-SORTING PROTEIN SNF8"/>
    <property type="match status" value="1"/>
</dbReference>
<dbReference type="GO" id="GO:0000814">
    <property type="term" value="C:ESCRT II complex"/>
    <property type="evidence" value="ECO:0007669"/>
    <property type="project" value="InterPro"/>
</dbReference>
<dbReference type="SUPFAM" id="SSF46785">
    <property type="entry name" value="Winged helix' DNA-binding domain"/>
    <property type="match status" value="2"/>
</dbReference>
<sequence length="219" mass="24783">MIDSFQTALAKFAQEHKNEILKKPEYRNKFHELCASANIDPLLSSSSIWEKILGIGDFYYELSVQIVDVCITTRSQNGGIIELSDLITRIEAIRRQPKSISPDDIKRAIEKMKILKGKYSIQKIGQQTLIQSVPSEFNNDHLRLIQYAQSKGGYFTKVLAATEMRWASQRIDKASDELLRDGIAMIDEQGADGLTMFWIIGIIQVDTTTGRISVVQDRS</sequence>
<dbReference type="EMBL" id="SNRW01024364">
    <property type="protein sequence ID" value="KAA6362315.1"/>
    <property type="molecule type" value="Genomic_DNA"/>
</dbReference>
<organism evidence="2 3">
    <name type="scientific">Streblomastix strix</name>
    <dbReference type="NCBI Taxonomy" id="222440"/>
    <lineage>
        <taxon>Eukaryota</taxon>
        <taxon>Metamonada</taxon>
        <taxon>Preaxostyla</taxon>
        <taxon>Oxymonadida</taxon>
        <taxon>Streblomastigidae</taxon>
        <taxon>Streblomastix</taxon>
    </lineage>
</organism>